<name>A0A0U5F939_XANCI</name>
<dbReference type="SMART" id="SM00248">
    <property type="entry name" value="ANK"/>
    <property type="match status" value="5"/>
</dbReference>
<evidence type="ECO:0000256" key="3">
    <source>
        <dbReference type="PROSITE-ProRule" id="PRU00023"/>
    </source>
</evidence>
<dbReference type="Pfam" id="PF12796">
    <property type="entry name" value="Ank_2"/>
    <property type="match status" value="1"/>
</dbReference>
<dbReference type="Proteomes" id="UP000052230">
    <property type="component" value="Unassembled WGS sequence"/>
</dbReference>
<sequence>MSGASGAVDASRVFPRPEDAELARAAQAGDLDRLEALVAGGANPSARGLRGVSALQWAVLHRARASMNKLLALGADATSSDEDGQTVVHYAAGMDDPGFLDDLIEADVDLNVRDTRTGQTPIFAALQGDRTPQLEALLRAAREGKVDLALADYTGNSLLHAAAKVNDTRLVLELLERGVSPTALNKQGVDFMRYLRNTPTEWMDSQHQTERAAIESLMRPYTSGP</sequence>
<feature type="repeat" description="ANK" evidence="3">
    <location>
        <begin position="154"/>
        <end position="186"/>
    </location>
</feature>
<evidence type="ECO:0000256" key="2">
    <source>
        <dbReference type="ARBA" id="ARBA00023043"/>
    </source>
</evidence>
<evidence type="ECO:0000256" key="1">
    <source>
        <dbReference type="ARBA" id="ARBA00022737"/>
    </source>
</evidence>
<dbReference type="EMBL" id="CCXZ01000025">
    <property type="protein sequence ID" value="CEG14794.1"/>
    <property type="molecule type" value="Genomic_DNA"/>
</dbReference>
<dbReference type="PROSITE" id="PS50297">
    <property type="entry name" value="ANK_REP_REGION"/>
    <property type="match status" value="2"/>
</dbReference>
<accession>A0A0U5F939</accession>
<reference evidence="4 5" key="1">
    <citation type="submission" date="2014-09" db="EMBL/GenBank/DDBJ databases">
        <authorList>
            <person name="Regsiter A."/>
        </authorList>
    </citation>
    <scope>NUCLEOTIDE SEQUENCE [LARGE SCALE GENOMIC DNA]</scope>
</reference>
<dbReference type="InterPro" id="IPR050776">
    <property type="entry name" value="Ank_Repeat/CDKN_Inhibitor"/>
</dbReference>
<gene>
    <name evidence="4" type="ORF">XAC3562_1200117</name>
</gene>
<keyword evidence="5" id="KW-1185">Reference proteome</keyword>
<dbReference type="Gene3D" id="1.25.40.20">
    <property type="entry name" value="Ankyrin repeat-containing domain"/>
    <property type="match status" value="1"/>
</dbReference>
<dbReference type="SUPFAM" id="SSF48403">
    <property type="entry name" value="Ankyrin repeat"/>
    <property type="match status" value="1"/>
</dbReference>
<evidence type="ECO:0000313" key="4">
    <source>
        <dbReference type="EMBL" id="CEG14794.1"/>
    </source>
</evidence>
<protein>
    <submittedName>
        <fullName evidence="4">Putative phospholipase accessory protein</fullName>
    </submittedName>
</protein>
<dbReference type="InterPro" id="IPR036770">
    <property type="entry name" value="Ankyrin_rpt-contain_sf"/>
</dbReference>
<dbReference type="InterPro" id="IPR002110">
    <property type="entry name" value="Ankyrin_rpt"/>
</dbReference>
<evidence type="ECO:0000313" key="5">
    <source>
        <dbReference type="Proteomes" id="UP000052230"/>
    </source>
</evidence>
<keyword evidence="2 3" id="KW-0040">ANK repeat</keyword>
<keyword evidence="1" id="KW-0677">Repeat</keyword>
<dbReference type="Pfam" id="PF00023">
    <property type="entry name" value="Ank"/>
    <property type="match status" value="1"/>
</dbReference>
<feature type="repeat" description="ANK" evidence="3">
    <location>
        <begin position="83"/>
        <end position="115"/>
    </location>
</feature>
<comment type="caution">
    <text evidence="4">The sequence shown here is derived from an EMBL/GenBank/DDBJ whole genome shotgun (WGS) entry which is preliminary data.</text>
</comment>
<proteinExistence type="predicted"/>
<organism evidence="4 5">
    <name type="scientific">Xanthomonas citri pv. citri</name>
    <dbReference type="NCBI Taxonomy" id="611301"/>
    <lineage>
        <taxon>Bacteria</taxon>
        <taxon>Pseudomonadati</taxon>
        <taxon>Pseudomonadota</taxon>
        <taxon>Gammaproteobacteria</taxon>
        <taxon>Lysobacterales</taxon>
        <taxon>Lysobacteraceae</taxon>
        <taxon>Xanthomonas</taxon>
    </lineage>
</organism>
<dbReference type="PANTHER" id="PTHR24201">
    <property type="entry name" value="ANK_REP_REGION DOMAIN-CONTAINING PROTEIN"/>
    <property type="match status" value="1"/>
</dbReference>
<dbReference type="AlphaFoldDB" id="A0A0U5F939"/>
<dbReference type="PROSITE" id="PS50088">
    <property type="entry name" value="ANK_REPEAT"/>
    <property type="match status" value="2"/>
</dbReference>